<dbReference type="KEGG" id="emc:129332299"/>
<keyword evidence="13" id="KW-1185">Reference proteome</keyword>
<evidence type="ECO:0000256" key="4">
    <source>
        <dbReference type="ARBA" id="ARBA00022737"/>
    </source>
</evidence>
<dbReference type="AlphaFoldDB" id="A0AA97JLH5"/>
<evidence type="ECO:0000313" key="13">
    <source>
        <dbReference type="Proteomes" id="UP001190640"/>
    </source>
</evidence>
<evidence type="ECO:0000256" key="6">
    <source>
        <dbReference type="ARBA" id="ARBA00022946"/>
    </source>
</evidence>
<evidence type="ECO:0000256" key="1">
    <source>
        <dbReference type="ARBA" id="ARBA00004173"/>
    </source>
</evidence>
<dbReference type="Proteomes" id="UP001190640">
    <property type="component" value="Chromosome 6"/>
</dbReference>
<evidence type="ECO:0000313" key="14">
    <source>
        <dbReference type="RefSeq" id="XP_054839291.1"/>
    </source>
</evidence>
<name>A0AA97JLH5_EUBMA</name>
<organism evidence="13 14">
    <name type="scientific">Eublepharis macularius</name>
    <name type="common">Leopard gecko</name>
    <name type="synonym">Cyrtodactylus macularius</name>
    <dbReference type="NCBI Taxonomy" id="481883"/>
    <lineage>
        <taxon>Eukaryota</taxon>
        <taxon>Metazoa</taxon>
        <taxon>Chordata</taxon>
        <taxon>Craniata</taxon>
        <taxon>Vertebrata</taxon>
        <taxon>Euteleostomi</taxon>
        <taxon>Lepidosauria</taxon>
        <taxon>Squamata</taxon>
        <taxon>Bifurcata</taxon>
        <taxon>Gekkota</taxon>
        <taxon>Eublepharidae</taxon>
        <taxon>Eublepharinae</taxon>
        <taxon>Eublepharis</taxon>
    </lineage>
</organism>
<evidence type="ECO:0000256" key="11">
    <source>
        <dbReference type="ARBA" id="ARBA00078040"/>
    </source>
</evidence>
<comment type="subcellular location">
    <subcellularLocation>
        <location evidence="1">Mitochondrion</location>
    </subcellularLocation>
</comment>
<keyword evidence="6" id="KW-0809">Transit peptide</keyword>
<dbReference type="Pfam" id="PF02536">
    <property type="entry name" value="mTERF"/>
    <property type="match status" value="1"/>
</dbReference>
<evidence type="ECO:0000256" key="5">
    <source>
        <dbReference type="ARBA" id="ARBA00022884"/>
    </source>
</evidence>
<dbReference type="GO" id="GO:0061668">
    <property type="term" value="P:mitochondrial ribosome assembly"/>
    <property type="evidence" value="ECO:0007669"/>
    <property type="project" value="TreeGrafter"/>
</dbReference>
<dbReference type="GO" id="GO:0006364">
    <property type="term" value="P:rRNA processing"/>
    <property type="evidence" value="ECO:0007669"/>
    <property type="project" value="UniProtKB-KW"/>
</dbReference>
<comment type="subunit">
    <text evidence="8">Heterodimer with NSUN4; this interaction may be required for NSUN4 recruitment to the mitochondrial large ribosomal subunit.</text>
</comment>
<feature type="region of interest" description="Disordered" evidence="12">
    <location>
        <begin position="57"/>
        <end position="79"/>
    </location>
</feature>
<feature type="compositionally biased region" description="Basic and acidic residues" evidence="12">
    <location>
        <begin position="70"/>
        <end position="79"/>
    </location>
</feature>
<dbReference type="SMART" id="SM00733">
    <property type="entry name" value="Mterf"/>
    <property type="match status" value="2"/>
</dbReference>
<accession>A0AA97JLH5</accession>
<dbReference type="GO" id="GO:0005739">
    <property type="term" value="C:mitochondrion"/>
    <property type="evidence" value="ECO:0007669"/>
    <property type="project" value="UniProtKB-SubCell"/>
</dbReference>
<evidence type="ECO:0000256" key="8">
    <source>
        <dbReference type="ARBA" id="ARBA00061975"/>
    </source>
</evidence>
<evidence type="ECO:0000256" key="12">
    <source>
        <dbReference type="SAM" id="MobiDB-lite"/>
    </source>
</evidence>
<sequence length="356" mass="40249">MRGSEVRRLCGQVLRRHSFASLAYQSIHWSSVNSLLVALPSSLQHLGYRFIGTGSQQTGTSLPPGSSKPDSSDGPHKSLETLTSSVEHQRSTDISHLKLGKVADSFLDMGFSHSQIKQLFSVQPRLPSQTRLAVVSELLLLGLSTDSILKVLQKSTELLKMSPKRLKDRADLLRKLNFKEGGLEHVAIHCPSIFTLPQSRIEALKDLLNKKCLFTVEQVSKILQTCPNVLLEEVDDLEYKFQFAYFRMGIKQREIVNAGFFQTSLDEIKNRCIFLERLGRYQTPDKKGQTQIVNPKLKTLIRASETDFVTKIACSSIEEYEVFKKLLACEEEKWNEDGTLKVEHSDMESDEESDTE</sequence>
<keyword evidence="4" id="KW-0677">Repeat</keyword>
<evidence type="ECO:0000256" key="7">
    <source>
        <dbReference type="ARBA" id="ARBA00023128"/>
    </source>
</evidence>
<keyword evidence="5" id="KW-0694">RNA-binding</keyword>
<dbReference type="Gene3D" id="1.25.70.10">
    <property type="entry name" value="Transcription termination factor 3, mitochondrial"/>
    <property type="match status" value="1"/>
</dbReference>
<dbReference type="RefSeq" id="XP_054839291.1">
    <property type="nucleotide sequence ID" value="XM_054983316.1"/>
</dbReference>
<dbReference type="PANTHER" id="PTHR13068">
    <property type="entry name" value="CGI-12 PROTEIN-RELATED"/>
    <property type="match status" value="1"/>
</dbReference>
<dbReference type="InterPro" id="IPR003690">
    <property type="entry name" value="MTERF"/>
</dbReference>
<proteinExistence type="inferred from homology"/>
<reference evidence="14" key="1">
    <citation type="submission" date="2025-08" db="UniProtKB">
        <authorList>
            <consortium name="RefSeq"/>
        </authorList>
    </citation>
    <scope>IDENTIFICATION</scope>
    <source>
        <tissue evidence="14">Blood</tissue>
    </source>
</reference>
<dbReference type="InterPro" id="IPR038538">
    <property type="entry name" value="MTERF_sf"/>
</dbReference>
<evidence type="ECO:0000256" key="10">
    <source>
        <dbReference type="ARBA" id="ARBA00077581"/>
    </source>
</evidence>
<dbReference type="CTD" id="130916"/>
<dbReference type="GO" id="GO:0006390">
    <property type="term" value="P:mitochondrial transcription"/>
    <property type="evidence" value="ECO:0007669"/>
    <property type="project" value="TreeGrafter"/>
</dbReference>
<keyword evidence="3" id="KW-0698">rRNA processing</keyword>
<protein>
    <recommendedName>
        <fullName evidence="9">Transcription termination factor 4, mitochondrial</fullName>
    </recommendedName>
    <alternativeName>
        <fullName evidence="10">Mitochondrial transcription termination factor 4</fullName>
    </alternativeName>
    <alternativeName>
        <fullName evidence="11">mTERF domain-containing protein 2</fullName>
    </alternativeName>
</protein>
<dbReference type="GeneID" id="129332299"/>
<comment type="similarity">
    <text evidence="2">Belongs to the mTERF family.</text>
</comment>
<keyword evidence="7" id="KW-0496">Mitochondrion</keyword>
<gene>
    <name evidence="14" type="primary">MTERF4</name>
</gene>
<dbReference type="FunFam" id="1.25.70.10:FF:000011">
    <property type="entry name" value="Mitochondrial transcription termination factor 4"/>
    <property type="match status" value="1"/>
</dbReference>
<dbReference type="GO" id="GO:0003723">
    <property type="term" value="F:RNA binding"/>
    <property type="evidence" value="ECO:0007669"/>
    <property type="project" value="UniProtKB-KW"/>
</dbReference>
<evidence type="ECO:0000256" key="3">
    <source>
        <dbReference type="ARBA" id="ARBA00022552"/>
    </source>
</evidence>
<evidence type="ECO:0000256" key="9">
    <source>
        <dbReference type="ARBA" id="ARBA00074722"/>
    </source>
</evidence>
<evidence type="ECO:0000256" key="2">
    <source>
        <dbReference type="ARBA" id="ARBA00007692"/>
    </source>
</evidence>
<dbReference type="PANTHER" id="PTHR13068:SF203">
    <property type="entry name" value="TRANSCRIPTION TERMINATION FACTOR 4, MITOCHONDRIAL"/>
    <property type="match status" value="1"/>
</dbReference>